<dbReference type="KEGG" id="ovi:T265_07592"/>
<dbReference type="CTD" id="20321771"/>
<evidence type="ECO:0000256" key="1">
    <source>
        <dbReference type="SAM" id="MobiDB-lite"/>
    </source>
</evidence>
<evidence type="ECO:0000313" key="2">
    <source>
        <dbReference type="EMBL" id="KER24867.1"/>
    </source>
</evidence>
<feature type="region of interest" description="Disordered" evidence="1">
    <location>
        <begin position="237"/>
        <end position="280"/>
    </location>
</feature>
<dbReference type="GeneID" id="20321771"/>
<name>A0A074ZGS2_OPIVI</name>
<evidence type="ECO:0000313" key="3">
    <source>
        <dbReference type="Proteomes" id="UP000054324"/>
    </source>
</evidence>
<organism evidence="2 3">
    <name type="scientific">Opisthorchis viverrini</name>
    <name type="common">Southeast Asian liver fluke</name>
    <dbReference type="NCBI Taxonomy" id="6198"/>
    <lineage>
        <taxon>Eukaryota</taxon>
        <taxon>Metazoa</taxon>
        <taxon>Spiralia</taxon>
        <taxon>Lophotrochozoa</taxon>
        <taxon>Platyhelminthes</taxon>
        <taxon>Trematoda</taxon>
        <taxon>Digenea</taxon>
        <taxon>Opisthorchiida</taxon>
        <taxon>Opisthorchiata</taxon>
        <taxon>Opisthorchiidae</taxon>
        <taxon>Opisthorchis</taxon>
    </lineage>
</organism>
<protein>
    <submittedName>
        <fullName evidence="2">Uncharacterized protein</fullName>
    </submittedName>
</protein>
<reference evidence="2 3" key="1">
    <citation type="submission" date="2013-11" db="EMBL/GenBank/DDBJ databases">
        <title>Opisthorchis viverrini - life in the bile duct.</title>
        <authorList>
            <person name="Young N.D."/>
            <person name="Nagarajan N."/>
            <person name="Lin S.J."/>
            <person name="Korhonen P.K."/>
            <person name="Jex A.R."/>
            <person name="Hall R.S."/>
            <person name="Safavi-Hemami H."/>
            <person name="Kaewkong W."/>
            <person name="Bertrand D."/>
            <person name="Gao S."/>
            <person name="Seet Q."/>
            <person name="Wongkham S."/>
            <person name="Teh B.T."/>
            <person name="Wongkham C."/>
            <person name="Intapan P.M."/>
            <person name="Maleewong W."/>
            <person name="Yang X."/>
            <person name="Hu M."/>
            <person name="Wang Z."/>
            <person name="Hofmann A."/>
            <person name="Sternberg P.W."/>
            <person name="Tan P."/>
            <person name="Wang J."/>
            <person name="Gasser R.B."/>
        </authorList>
    </citation>
    <scope>NUCLEOTIDE SEQUENCE [LARGE SCALE GENOMIC DNA]</scope>
</reference>
<feature type="compositionally biased region" description="Polar residues" evidence="1">
    <location>
        <begin position="237"/>
        <end position="258"/>
    </location>
</feature>
<gene>
    <name evidence="2" type="ORF">T265_07592</name>
</gene>
<accession>A0A074ZGS2</accession>
<proteinExistence type="predicted"/>
<dbReference type="OrthoDB" id="8047340at2759"/>
<sequence length="280" mass="31163">MRPVVQQYQEVYENVYQRVPNISLTKNGSLFGGVKMLVARASLAVVEPSGKLDNCLLSTTEAIPSGSVGDTGSGFRFASLLSSVCDNKGEDSDGDLARRSLRASVNLMFYLKHQNREIQLGSRADDSTIIETDILGRRERIYCPPALEESVLAKREADDYVTFAGIVNRECEKFQLQSPTEDQFKCLIFVAGLQSSQESDIRTRVLSKLEHEKDITVKDLTTECQRLRNLKHDTAMVQQKSRSPISSSVMTLKRTTVTPGKKPPTSCTMVEPPRAPDKKE</sequence>
<keyword evidence="3" id="KW-1185">Reference proteome</keyword>
<dbReference type="Proteomes" id="UP000054324">
    <property type="component" value="Unassembled WGS sequence"/>
</dbReference>
<dbReference type="RefSeq" id="XP_009171413.1">
    <property type="nucleotide sequence ID" value="XM_009173149.1"/>
</dbReference>
<dbReference type="EMBL" id="KL596795">
    <property type="protein sequence ID" value="KER24867.1"/>
    <property type="molecule type" value="Genomic_DNA"/>
</dbReference>
<dbReference type="AlphaFoldDB" id="A0A074ZGS2"/>